<protein>
    <submittedName>
        <fullName evidence="1">Uncharacterized protein</fullName>
    </submittedName>
</protein>
<reference evidence="1 2" key="1">
    <citation type="submission" date="2024-05" db="EMBL/GenBank/DDBJ databases">
        <title>Genome sequencing and assembly of Indian major carp, Cirrhinus mrigala (Hamilton, 1822).</title>
        <authorList>
            <person name="Mohindra V."/>
            <person name="Chowdhury L.M."/>
            <person name="Lal K."/>
            <person name="Jena J.K."/>
        </authorList>
    </citation>
    <scope>NUCLEOTIDE SEQUENCE [LARGE SCALE GENOMIC DNA]</scope>
    <source>
        <strain evidence="1">CM1030</strain>
        <tissue evidence="1">Blood</tissue>
    </source>
</reference>
<accession>A0ABD0P5R9</accession>
<evidence type="ECO:0000313" key="1">
    <source>
        <dbReference type="EMBL" id="KAL0168606.1"/>
    </source>
</evidence>
<gene>
    <name evidence="1" type="ORF">M9458_036828</name>
</gene>
<feature type="non-terminal residue" evidence="1">
    <location>
        <position position="56"/>
    </location>
</feature>
<name>A0ABD0P5R9_CIRMR</name>
<evidence type="ECO:0000313" key="2">
    <source>
        <dbReference type="Proteomes" id="UP001529510"/>
    </source>
</evidence>
<sequence length="56" mass="5671">HRRLEVCGHGGGPLVSVDLCDCVCGGNAGSVPPAALPEPDCRHPAAQHGAVQTGWD</sequence>
<keyword evidence="2" id="KW-1185">Reference proteome</keyword>
<comment type="caution">
    <text evidence="1">The sequence shown here is derived from an EMBL/GenBank/DDBJ whole genome shotgun (WGS) entry which is preliminary data.</text>
</comment>
<organism evidence="1 2">
    <name type="scientific">Cirrhinus mrigala</name>
    <name type="common">Mrigala</name>
    <dbReference type="NCBI Taxonomy" id="683832"/>
    <lineage>
        <taxon>Eukaryota</taxon>
        <taxon>Metazoa</taxon>
        <taxon>Chordata</taxon>
        <taxon>Craniata</taxon>
        <taxon>Vertebrata</taxon>
        <taxon>Euteleostomi</taxon>
        <taxon>Actinopterygii</taxon>
        <taxon>Neopterygii</taxon>
        <taxon>Teleostei</taxon>
        <taxon>Ostariophysi</taxon>
        <taxon>Cypriniformes</taxon>
        <taxon>Cyprinidae</taxon>
        <taxon>Labeoninae</taxon>
        <taxon>Labeonini</taxon>
        <taxon>Cirrhinus</taxon>
    </lineage>
</organism>
<dbReference type="EMBL" id="JAMKFB020000018">
    <property type="protein sequence ID" value="KAL0168606.1"/>
    <property type="molecule type" value="Genomic_DNA"/>
</dbReference>
<dbReference type="Proteomes" id="UP001529510">
    <property type="component" value="Unassembled WGS sequence"/>
</dbReference>
<feature type="non-terminal residue" evidence="1">
    <location>
        <position position="1"/>
    </location>
</feature>
<proteinExistence type="predicted"/>
<dbReference type="AlphaFoldDB" id="A0ABD0P5R9"/>